<dbReference type="STRING" id="4533.J3MFF6"/>
<dbReference type="Pfam" id="PF13499">
    <property type="entry name" value="EF-hand_7"/>
    <property type="match status" value="1"/>
</dbReference>
<dbReference type="HOGENOM" id="CLU_2501556_0_0_1"/>
<dbReference type="OMA" id="MEYHIIT"/>
<proteinExistence type="predicted"/>
<dbReference type="GO" id="GO:0005509">
    <property type="term" value="F:calcium ion binding"/>
    <property type="evidence" value="ECO:0007669"/>
    <property type="project" value="InterPro"/>
</dbReference>
<evidence type="ECO:0000313" key="4">
    <source>
        <dbReference type="Proteomes" id="UP000006038"/>
    </source>
</evidence>
<dbReference type="PROSITE" id="PS50222">
    <property type="entry name" value="EF_HAND_2"/>
    <property type="match status" value="2"/>
</dbReference>
<name>J3MFF6_ORYBR</name>
<dbReference type="PROSITE" id="PS00018">
    <property type="entry name" value="EF_HAND_1"/>
    <property type="match status" value="1"/>
</dbReference>
<organism evidence="3">
    <name type="scientific">Oryza brachyantha</name>
    <name type="common">malo sina</name>
    <dbReference type="NCBI Taxonomy" id="4533"/>
    <lineage>
        <taxon>Eukaryota</taxon>
        <taxon>Viridiplantae</taxon>
        <taxon>Streptophyta</taxon>
        <taxon>Embryophyta</taxon>
        <taxon>Tracheophyta</taxon>
        <taxon>Spermatophyta</taxon>
        <taxon>Magnoliopsida</taxon>
        <taxon>Liliopsida</taxon>
        <taxon>Poales</taxon>
        <taxon>Poaceae</taxon>
        <taxon>BOP clade</taxon>
        <taxon>Oryzoideae</taxon>
        <taxon>Oryzeae</taxon>
        <taxon>Oryzinae</taxon>
        <taxon>Oryza</taxon>
    </lineage>
</organism>
<protein>
    <recommendedName>
        <fullName evidence="2">EF-hand domain-containing protein</fullName>
    </recommendedName>
</protein>
<dbReference type="Proteomes" id="UP000006038">
    <property type="component" value="Chromosome 6"/>
</dbReference>
<dbReference type="EnsemblPlants" id="OB06G27500.1">
    <property type="protein sequence ID" value="OB06G27500.1"/>
    <property type="gene ID" value="OB06G27500"/>
</dbReference>
<dbReference type="Gene3D" id="1.10.238.10">
    <property type="entry name" value="EF-hand"/>
    <property type="match status" value="1"/>
</dbReference>
<dbReference type="AlphaFoldDB" id="J3MFF6"/>
<evidence type="ECO:0000313" key="3">
    <source>
        <dbReference type="EnsemblPlants" id="OB06G27500.1"/>
    </source>
</evidence>
<feature type="domain" description="EF-hand" evidence="2">
    <location>
        <begin position="9"/>
        <end position="44"/>
    </location>
</feature>
<keyword evidence="4" id="KW-1185">Reference proteome</keyword>
<dbReference type="InterPro" id="IPR011992">
    <property type="entry name" value="EF-hand-dom_pair"/>
</dbReference>
<feature type="domain" description="EF-hand" evidence="2">
    <location>
        <begin position="46"/>
        <end position="81"/>
    </location>
</feature>
<accession>J3MFF6</accession>
<dbReference type="SUPFAM" id="SSF47473">
    <property type="entry name" value="EF-hand"/>
    <property type="match status" value="1"/>
</dbReference>
<reference evidence="3" key="1">
    <citation type="journal article" date="2013" name="Nat. Commun.">
        <title>Whole-genome sequencing of Oryza brachyantha reveals mechanisms underlying Oryza genome evolution.</title>
        <authorList>
            <person name="Chen J."/>
            <person name="Huang Q."/>
            <person name="Gao D."/>
            <person name="Wang J."/>
            <person name="Lang Y."/>
            <person name="Liu T."/>
            <person name="Li B."/>
            <person name="Bai Z."/>
            <person name="Luis Goicoechea J."/>
            <person name="Liang C."/>
            <person name="Chen C."/>
            <person name="Zhang W."/>
            <person name="Sun S."/>
            <person name="Liao Y."/>
            <person name="Zhang X."/>
            <person name="Yang L."/>
            <person name="Song C."/>
            <person name="Wang M."/>
            <person name="Shi J."/>
            <person name="Liu G."/>
            <person name="Liu J."/>
            <person name="Zhou H."/>
            <person name="Zhou W."/>
            <person name="Yu Q."/>
            <person name="An N."/>
            <person name="Chen Y."/>
            <person name="Cai Q."/>
            <person name="Wang B."/>
            <person name="Liu B."/>
            <person name="Min J."/>
            <person name="Huang Y."/>
            <person name="Wu H."/>
            <person name="Li Z."/>
            <person name="Zhang Y."/>
            <person name="Yin Y."/>
            <person name="Song W."/>
            <person name="Jiang J."/>
            <person name="Jackson S.A."/>
            <person name="Wing R.A."/>
            <person name="Wang J."/>
            <person name="Chen M."/>
        </authorList>
    </citation>
    <scope>NUCLEOTIDE SEQUENCE [LARGE SCALE GENOMIC DNA]</scope>
    <source>
        <strain evidence="3">cv. IRGC 101232</strain>
    </source>
</reference>
<dbReference type="Gramene" id="OB06G27500.1">
    <property type="protein sequence ID" value="OB06G27500.1"/>
    <property type="gene ID" value="OB06G27500"/>
</dbReference>
<dbReference type="InterPro" id="IPR018247">
    <property type="entry name" value="EF_Hand_1_Ca_BS"/>
</dbReference>
<evidence type="ECO:0000259" key="2">
    <source>
        <dbReference type="PROSITE" id="PS50222"/>
    </source>
</evidence>
<sequence length="86" mass="9449">MVSEDITHVSIASSSSVFSSFDKGDDSKVSAAELRDCMAAALGEYVFEEDVATILAMADTDDDGLLDHDEFLRLVGQPEEEEMRMR</sequence>
<reference evidence="3" key="2">
    <citation type="submission" date="2013-04" db="UniProtKB">
        <authorList>
            <consortium name="EnsemblPlants"/>
        </authorList>
    </citation>
    <scope>IDENTIFICATION</scope>
</reference>
<dbReference type="InterPro" id="IPR002048">
    <property type="entry name" value="EF_hand_dom"/>
</dbReference>
<evidence type="ECO:0000256" key="1">
    <source>
        <dbReference type="ARBA" id="ARBA00022837"/>
    </source>
</evidence>
<keyword evidence="1" id="KW-0106">Calcium</keyword>